<reference evidence="1 2" key="1">
    <citation type="submission" date="2021-03" db="EMBL/GenBank/DDBJ databases">
        <title>Muricauda sp. CAU 1631 isolated from Incheon.</title>
        <authorList>
            <person name="Kim W."/>
        </authorList>
    </citation>
    <scope>NUCLEOTIDE SEQUENCE [LARGE SCALE GENOMIC DNA]</scope>
    <source>
        <strain evidence="1 2">CAU 1631</strain>
    </source>
</reference>
<evidence type="ECO:0000313" key="1">
    <source>
        <dbReference type="EMBL" id="MBO0329754.1"/>
    </source>
</evidence>
<proteinExistence type="predicted"/>
<accession>A0ABS3EU93</accession>
<comment type="caution">
    <text evidence="1">The sequence shown here is derived from an EMBL/GenBank/DDBJ whole genome shotgun (WGS) entry which is preliminary data.</text>
</comment>
<evidence type="ECO:0000313" key="2">
    <source>
        <dbReference type="Proteomes" id="UP000664163"/>
    </source>
</evidence>
<keyword evidence="2" id="KW-1185">Reference proteome</keyword>
<dbReference type="EMBL" id="JAFLND010000001">
    <property type="protein sequence ID" value="MBO0329754.1"/>
    <property type="molecule type" value="Genomic_DNA"/>
</dbReference>
<evidence type="ECO:0008006" key="3">
    <source>
        <dbReference type="Google" id="ProtNLM"/>
    </source>
</evidence>
<organism evidence="1 2">
    <name type="scientific">[Muricauda] lutisoli</name>
    <dbReference type="NCBI Taxonomy" id="2816035"/>
    <lineage>
        <taxon>Bacteria</taxon>
        <taxon>Pseudomonadati</taxon>
        <taxon>Bacteroidota</taxon>
        <taxon>Flavobacteriia</taxon>
        <taxon>Flavobacteriales</taxon>
        <taxon>Flavobacteriaceae</taxon>
        <taxon>Allomuricauda</taxon>
    </lineage>
</organism>
<gene>
    <name evidence="1" type="ORF">J0X13_04295</name>
</gene>
<protein>
    <recommendedName>
        <fullName evidence="3">DNA-binding protein</fullName>
    </recommendedName>
</protein>
<sequence>MRTDMMKTEREDIFMDYKTRLEEYKWITVDDLSELMDISKRSVFKLLEKGSIEGIKWKNRRLIDTTSVIKYLHDKGCLNLVYGVNI</sequence>
<dbReference type="Proteomes" id="UP000664163">
    <property type="component" value="Unassembled WGS sequence"/>
</dbReference>
<dbReference type="RefSeq" id="WP_207070212.1">
    <property type="nucleotide sequence ID" value="NZ_JAFLND010000001.1"/>
</dbReference>
<name>A0ABS3EU93_9FLAO</name>